<dbReference type="InterPro" id="IPR032460">
    <property type="entry name" value="Symplekin/Pta1_N"/>
</dbReference>
<dbReference type="Proteomes" id="UP000305067">
    <property type="component" value="Unassembled WGS sequence"/>
</dbReference>
<keyword evidence="3" id="KW-0539">Nucleus</keyword>
<dbReference type="OrthoDB" id="331600at2759"/>
<feature type="region of interest" description="Disordered" evidence="4">
    <location>
        <begin position="308"/>
        <end position="342"/>
    </location>
</feature>
<dbReference type="SUPFAM" id="SSF48371">
    <property type="entry name" value="ARM repeat"/>
    <property type="match status" value="1"/>
</dbReference>
<evidence type="ECO:0000256" key="4">
    <source>
        <dbReference type="SAM" id="MobiDB-lite"/>
    </source>
</evidence>
<feature type="compositionally biased region" description="Acidic residues" evidence="4">
    <location>
        <begin position="778"/>
        <end position="788"/>
    </location>
</feature>
<feature type="compositionally biased region" description="Low complexity" evidence="4">
    <location>
        <begin position="759"/>
        <end position="771"/>
    </location>
</feature>
<comment type="subcellular location">
    <subcellularLocation>
        <location evidence="1">Nucleus</location>
    </subcellularLocation>
</comment>
<feature type="domain" description="Symplekin/Pta1 N-terminal" evidence="5">
    <location>
        <begin position="105"/>
        <end position="319"/>
    </location>
</feature>
<dbReference type="EMBL" id="ML178823">
    <property type="protein sequence ID" value="TFL01977.1"/>
    <property type="molecule type" value="Genomic_DNA"/>
</dbReference>
<dbReference type="InterPro" id="IPR016024">
    <property type="entry name" value="ARM-type_fold"/>
</dbReference>
<dbReference type="InterPro" id="IPR021850">
    <property type="entry name" value="Symplekin/Pta1"/>
</dbReference>
<dbReference type="InterPro" id="IPR011989">
    <property type="entry name" value="ARM-like"/>
</dbReference>
<feature type="region of interest" description="Disordered" evidence="4">
    <location>
        <begin position="1147"/>
        <end position="1169"/>
    </location>
</feature>
<evidence type="ECO:0000313" key="7">
    <source>
        <dbReference type="EMBL" id="TFL01977.1"/>
    </source>
</evidence>
<feature type="compositionally biased region" description="Basic and acidic residues" evidence="4">
    <location>
        <begin position="308"/>
        <end position="318"/>
    </location>
</feature>
<accession>A0A5C3QKD6</accession>
<dbReference type="AlphaFoldDB" id="A0A5C3QKD6"/>
<evidence type="ECO:0000256" key="1">
    <source>
        <dbReference type="ARBA" id="ARBA00004123"/>
    </source>
</evidence>
<dbReference type="Pfam" id="PF12295">
    <property type="entry name" value="Symplekin_C"/>
    <property type="match status" value="1"/>
</dbReference>
<feature type="region of interest" description="Disordered" evidence="4">
    <location>
        <begin position="402"/>
        <end position="446"/>
    </location>
</feature>
<dbReference type="GO" id="GO:0006397">
    <property type="term" value="P:mRNA processing"/>
    <property type="evidence" value="ECO:0007669"/>
    <property type="project" value="UniProtKB-KW"/>
</dbReference>
<dbReference type="STRING" id="1884261.A0A5C3QKD6"/>
<dbReference type="Pfam" id="PF11935">
    <property type="entry name" value="SYMPK_PTA1_N"/>
    <property type="match status" value="1"/>
</dbReference>
<evidence type="ECO:0000256" key="2">
    <source>
        <dbReference type="ARBA" id="ARBA00022664"/>
    </source>
</evidence>
<feature type="domain" description="Symplekin C-terminal" evidence="6">
    <location>
        <begin position="917"/>
        <end position="1112"/>
    </location>
</feature>
<proteinExistence type="predicted"/>
<keyword evidence="8" id="KW-1185">Reference proteome</keyword>
<name>A0A5C3QKD6_9AGAR</name>
<feature type="compositionally biased region" description="Pro residues" evidence="4">
    <location>
        <begin position="402"/>
        <end position="413"/>
    </location>
</feature>
<dbReference type="PANTHER" id="PTHR15245:SF20">
    <property type="entry name" value="SYMPLEKIN"/>
    <property type="match status" value="1"/>
</dbReference>
<dbReference type="PANTHER" id="PTHR15245">
    <property type="entry name" value="SYMPLEKIN-RELATED"/>
    <property type="match status" value="1"/>
</dbReference>
<evidence type="ECO:0000313" key="8">
    <source>
        <dbReference type="Proteomes" id="UP000305067"/>
    </source>
</evidence>
<feature type="compositionally biased region" description="Pro residues" evidence="4">
    <location>
        <begin position="423"/>
        <end position="438"/>
    </location>
</feature>
<dbReference type="GO" id="GO:0005847">
    <property type="term" value="C:mRNA cleavage and polyadenylation specificity factor complex"/>
    <property type="evidence" value="ECO:0007669"/>
    <property type="project" value="TreeGrafter"/>
</dbReference>
<organism evidence="7 8">
    <name type="scientific">Pterulicium gracile</name>
    <dbReference type="NCBI Taxonomy" id="1884261"/>
    <lineage>
        <taxon>Eukaryota</taxon>
        <taxon>Fungi</taxon>
        <taxon>Dikarya</taxon>
        <taxon>Basidiomycota</taxon>
        <taxon>Agaricomycotina</taxon>
        <taxon>Agaricomycetes</taxon>
        <taxon>Agaricomycetidae</taxon>
        <taxon>Agaricales</taxon>
        <taxon>Pleurotineae</taxon>
        <taxon>Pterulaceae</taxon>
        <taxon>Pterulicium</taxon>
    </lineage>
</organism>
<sequence>MSGTPVDPLNTLQAALTAPADSPEQYDLLNKLRESLEAHPAPIPLLLGTLITLVINQPDSTLKRWVLNLLQFAICRSTLSFEIRTTLSSQMLDTLVQLLEDTSSVVVSLAIQCLTGAYPLLFRQLCTVRTNPQVWNLLSTAKTRIITFLWSQEVNAGVKLASVKFVQRVILVQTRAVVDPRLQKPNDPSLALCPNDHPFMNAQALGEEGTQLLQGIIMLLYSSPNPDLISAILNSWSALTKQRPNTMGLVIEALTSWTPAALAASSAGNIRSAEKSLKILLIHISRTPNSGPFAAQINDALSRQAARMDKAAAEEKQRKAAALDSRKRSASVLGSGTPDAKRAKLEQMDSTAQSLAGFDFTSLPAALITELIVANLEAFQVDEMMALIRDYKQLRGIVAPVPPAPVSAPPIPPVASSSSSREPGPPPQTTTPPPPAPPEVRDDPVDPLKMEIDEEDLVYEPDRIDAELSGDRGAMRNATLSRAAEVPELKSSFMAIDFKVPPPELPDEEERQELIRQSTARIMDGASLGGNVTQIDASGGYQPSAGDMWMLMMIRMITRVARPLADAESDAKLDEEAGVEGEEGRIQKFYELQDQQRRFLCDYIMEDFSNRIRIATLWMNEEWYNDQIHANDPYWQPNYETWVNQVISVFQTHLDGKDRTFSKFLLDLPLLPSDILALLRDMCVDPERMPVGFNTLKGIVVQRPALRLEALTILLDLTTHPEKMPRTAAINTVRQWVPNVQPMDSIVRHFALQMLRKLQPGPGAQQNGQNGVTKVEGENEDDDEDEKMEDGQLTPEEVVQTPYLPERIALPAEKAQVLQHVELLFALSAKNPELLEEIFAAYAHMDSTVQQAIQELITALIRSLGPNHGKLLTLMRNFPKGSESLALRVLAIFTDHGRASSQLVALVKALINERDLDARFLIPIIAEMDKPDILRHLPKIVSILNGEAEPKNLVKSVLSSVVTTPPQSFGTVSSNLPRVRQSELLTPAELLVLLHESEKEIGRKAAMEAVGICFSMTDVFRPEIFAVFMQQVMDERDLPVLFLRTVIQAVTTYKSLVGFVSTTLLSRLITKKIWTNPPLWEGFIRCAKAIAPASFSALLQLPKEQLKELVEKQPSLKSGLKDFVTKKSGNKARAMASLVDIFGPDAEEGVLETTTPPVPASPMMEDTPA</sequence>
<reference evidence="7 8" key="1">
    <citation type="journal article" date="2019" name="Nat. Ecol. Evol.">
        <title>Megaphylogeny resolves global patterns of mushroom evolution.</title>
        <authorList>
            <person name="Varga T."/>
            <person name="Krizsan K."/>
            <person name="Foldi C."/>
            <person name="Dima B."/>
            <person name="Sanchez-Garcia M."/>
            <person name="Sanchez-Ramirez S."/>
            <person name="Szollosi G.J."/>
            <person name="Szarkandi J.G."/>
            <person name="Papp V."/>
            <person name="Albert L."/>
            <person name="Andreopoulos W."/>
            <person name="Angelini C."/>
            <person name="Antonin V."/>
            <person name="Barry K.W."/>
            <person name="Bougher N.L."/>
            <person name="Buchanan P."/>
            <person name="Buyck B."/>
            <person name="Bense V."/>
            <person name="Catcheside P."/>
            <person name="Chovatia M."/>
            <person name="Cooper J."/>
            <person name="Damon W."/>
            <person name="Desjardin D."/>
            <person name="Finy P."/>
            <person name="Geml J."/>
            <person name="Haridas S."/>
            <person name="Hughes K."/>
            <person name="Justo A."/>
            <person name="Karasinski D."/>
            <person name="Kautmanova I."/>
            <person name="Kiss B."/>
            <person name="Kocsube S."/>
            <person name="Kotiranta H."/>
            <person name="LaButti K.M."/>
            <person name="Lechner B.E."/>
            <person name="Liimatainen K."/>
            <person name="Lipzen A."/>
            <person name="Lukacs Z."/>
            <person name="Mihaltcheva S."/>
            <person name="Morgado L.N."/>
            <person name="Niskanen T."/>
            <person name="Noordeloos M.E."/>
            <person name="Ohm R.A."/>
            <person name="Ortiz-Santana B."/>
            <person name="Ovrebo C."/>
            <person name="Racz N."/>
            <person name="Riley R."/>
            <person name="Savchenko A."/>
            <person name="Shiryaev A."/>
            <person name="Soop K."/>
            <person name="Spirin V."/>
            <person name="Szebenyi C."/>
            <person name="Tomsovsky M."/>
            <person name="Tulloss R.E."/>
            <person name="Uehling J."/>
            <person name="Grigoriev I.V."/>
            <person name="Vagvolgyi C."/>
            <person name="Papp T."/>
            <person name="Martin F.M."/>
            <person name="Miettinen O."/>
            <person name="Hibbett D.S."/>
            <person name="Nagy L.G."/>
        </authorList>
    </citation>
    <scope>NUCLEOTIDE SEQUENCE [LARGE SCALE GENOMIC DNA]</scope>
    <source>
        <strain evidence="7 8">CBS 309.79</strain>
    </source>
</reference>
<feature type="region of interest" description="Disordered" evidence="4">
    <location>
        <begin position="759"/>
        <end position="792"/>
    </location>
</feature>
<evidence type="ECO:0000259" key="6">
    <source>
        <dbReference type="Pfam" id="PF12295"/>
    </source>
</evidence>
<evidence type="ECO:0000256" key="3">
    <source>
        <dbReference type="ARBA" id="ARBA00023242"/>
    </source>
</evidence>
<dbReference type="InterPro" id="IPR022075">
    <property type="entry name" value="Symplekin_C"/>
</dbReference>
<dbReference type="Gene3D" id="1.25.10.10">
    <property type="entry name" value="Leucine-rich Repeat Variant"/>
    <property type="match status" value="1"/>
</dbReference>
<evidence type="ECO:0000259" key="5">
    <source>
        <dbReference type="Pfam" id="PF11935"/>
    </source>
</evidence>
<keyword evidence="2" id="KW-0507">mRNA processing</keyword>
<gene>
    <name evidence="7" type="ORF">BDV98DRAFT_566483</name>
</gene>
<protein>
    <submittedName>
        <fullName evidence="7">Symplekin tight junction protein C terminal-domain-containing protein</fullName>
    </submittedName>
</protein>